<reference evidence="1 2" key="1">
    <citation type="journal article" date="2019" name="Int. J. Syst. Evol. Microbiol.">
        <title>The Global Catalogue of Microorganisms (GCM) 10K type strain sequencing project: providing services to taxonomists for standard genome sequencing and annotation.</title>
        <authorList>
            <consortium name="The Broad Institute Genomics Platform"/>
            <consortium name="The Broad Institute Genome Sequencing Center for Infectious Disease"/>
            <person name="Wu L."/>
            <person name="Ma J."/>
        </authorList>
    </citation>
    <scope>NUCLEOTIDE SEQUENCE [LARGE SCALE GENOMIC DNA]</scope>
    <source>
        <strain evidence="1 2">GX21</strain>
    </source>
</reference>
<proteinExistence type="predicted"/>
<accession>A0ABD6A2M0</accession>
<comment type="caution">
    <text evidence="1">The sequence shown here is derived from an EMBL/GenBank/DDBJ whole genome shotgun (WGS) entry which is preliminary data.</text>
</comment>
<protein>
    <submittedName>
        <fullName evidence="1">Uncharacterized protein</fullName>
    </submittedName>
</protein>
<keyword evidence="2" id="KW-1185">Reference proteome</keyword>
<evidence type="ECO:0000313" key="2">
    <source>
        <dbReference type="Proteomes" id="UP001596434"/>
    </source>
</evidence>
<evidence type="ECO:0000313" key="1">
    <source>
        <dbReference type="EMBL" id="MFC7256891.1"/>
    </source>
</evidence>
<organism evidence="1 2">
    <name type="scientific">Haloplanus litoreus</name>
    <dbReference type="NCBI Taxonomy" id="767515"/>
    <lineage>
        <taxon>Archaea</taxon>
        <taxon>Methanobacteriati</taxon>
        <taxon>Methanobacteriota</taxon>
        <taxon>Stenosarchaea group</taxon>
        <taxon>Halobacteria</taxon>
        <taxon>Halobacteriales</taxon>
        <taxon>Haloferacaceae</taxon>
        <taxon>Haloplanus</taxon>
    </lineage>
</organism>
<dbReference type="Proteomes" id="UP001596434">
    <property type="component" value="Unassembled WGS sequence"/>
</dbReference>
<dbReference type="EMBL" id="JBHTAT010000001">
    <property type="protein sequence ID" value="MFC7256891.1"/>
    <property type="molecule type" value="Genomic_DNA"/>
</dbReference>
<name>A0ABD6A2M0_9EURY</name>
<sequence>MPTQPHPILEIDADFGGSLGQQTGRFEFRKATVEETVAGYLVDSALSDVIGLLSEYLPTDDGARKGITIDAGGGQHVFEVDITSLGAEDGQWGYSNDETVLDQATATGGDRVQKMHVLMRYLTIGSVDSFTPARLIYGEYAPGGVMPQDHLPVFLEDPNILADRETATSFDGSITFVETTALDQTLSGTQQTPD</sequence>
<dbReference type="GeneID" id="96955288"/>
<dbReference type="RefSeq" id="WP_379706396.1">
    <property type="nucleotide sequence ID" value="NZ_JBHTAT010000001.1"/>
</dbReference>
<gene>
    <name evidence="1" type="ORF">ACFQKE_16520</name>
</gene>
<dbReference type="AlphaFoldDB" id="A0ABD6A2M0"/>